<comment type="caution">
    <text evidence="2">The sequence shown here is derived from an EMBL/GenBank/DDBJ whole genome shotgun (WGS) entry which is preliminary data.</text>
</comment>
<dbReference type="AlphaFoldDB" id="A0AAV4CTR4"/>
<name>A0AAV4CTR4_9GAST</name>
<dbReference type="Proteomes" id="UP000735302">
    <property type="component" value="Unassembled WGS sequence"/>
</dbReference>
<gene>
    <name evidence="2" type="ORF">PoB_006180200</name>
</gene>
<feature type="region of interest" description="Disordered" evidence="1">
    <location>
        <begin position="92"/>
        <end position="131"/>
    </location>
</feature>
<feature type="region of interest" description="Disordered" evidence="1">
    <location>
        <begin position="36"/>
        <end position="67"/>
    </location>
</feature>
<sequence length="131" mass="14785">MTRYKQLVLSLRDMRLYLPSKTDQVETHAVTEMDADNDVIVPATQPGLDDSIHRGRQKARVPADQHTGTKKIFSKYNTRVESLQRVLTEPHPCATESGCFNTTKPARYTKDGTPPTPEVPPTLRRSTHKTL</sequence>
<evidence type="ECO:0000313" key="2">
    <source>
        <dbReference type="EMBL" id="GFO35297.1"/>
    </source>
</evidence>
<protein>
    <submittedName>
        <fullName evidence="2">Uncharacterized protein</fullName>
    </submittedName>
</protein>
<evidence type="ECO:0000313" key="3">
    <source>
        <dbReference type="Proteomes" id="UP000735302"/>
    </source>
</evidence>
<keyword evidence="3" id="KW-1185">Reference proteome</keyword>
<evidence type="ECO:0000256" key="1">
    <source>
        <dbReference type="SAM" id="MobiDB-lite"/>
    </source>
</evidence>
<reference evidence="2 3" key="1">
    <citation type="journal article" date="2021" name="Elife">
        <title>Chloroplast acquisition without the gene transfer in kleptoplastic sea slugs, Plakobranchus ocellatus.</title>
        <authorList>
            <person name="Maeda T."/>
            <person name="Takahashi S."/>
            <person name="Yoshida T."/>
            <person name="Shimamura S."/>
            <person name="Takaki Y."/>
            <person name="Nagai Y."/>
            <person name="Toyoda A."/>
            <person name="Suzuki Y."/>
            <person name="Arimoto A."/>
            <person name="Ishii H."/>
            <person name="Satoh N."/>
            <person name="Nishiyama T."/>
            <person name="Hasebe M."/>
            <person name="Maruyama T."/>
            <person name="Minagawa J."/>
            <person name="Obokata J."/>
            <person name="Shigenobu S."/>
        </authorList>
    </citation>
    <scope>NUCLEOTIDE SEQUENCE [LARGE SCALE GENOMIC DNA]</scope>
</reference>
<dbReference type="EMBL" id="BLXT01006999">
    <property type="protein sequence ID" value="GFO35297.1"/>
    <property type="molecule type" value="Genomic_DNA"/>
</dbReference>
<accession>A0AAV4CTR4</accession>
<organism evidence="2 3">
    <name type="scientific">Plakobranchus ocellatus</name>
    <dbReference type="NCBI Taxonomy" id="259542"/>
    <lineage>
        <taxon>Eukaryota</taxon>
        <taxon>Metazoa</taxon>
        <taxon>Spiralia</taxon>
        <taxon>Lophotrochozoa</taxon>
        <taxon>Mollusca</taxon>
        <taxon>Gastropoda</taxon>
        <taxon>Heterobranchia</taxon>
        <taxon>Euthyneura</taxon>
        <taxon>Panpulmonata</taxon>
        <taxon>Sacoglossa</taxon>
        <taxon>Placobranchoidea</taxon>
        <taxon>Plakobranchidae</taxon>
        <taxon>Plakobranchus</taxon>
    </lineage>
</organism>
<proteinExistence type="predicted"/>